<dbReference type="RefSeq" id="WP_072763149.1">
    <property type="nucleotide sequence ID" value="NZ_FQYX01000003.1"/>
</dbReference>
<dbReference type="Proteomes" id="UP000184231">
    <property type="component" value="Unassembled WGS sequence"/>
</dbReference>
<reference evidence="1 2" key="1">
    <citation type="submission" date="2016-11" db="EMBL/GenBank/DDBJ databases">
        <authorList>
            <person name="Jaros S."/>
            <person name="Januszkiewicz K."/>
            <person name="Wedrychowicz H."/>
        </authorList>
    </citation>
    <scope>NUCLEOTIDE SEQUENCE [LARGE SCALE GENOMIC DNA]</scope>
    <source>
        <strain evidence="1 2">CGMCC 1.8863</strain>
    </source>
</reference>
<protein>
    <recommendedName>
        <fullName evidence="3">Universal stress protein family protein</fullName>
    </recommendedName>
</protein>
<evidence type="ECO:0000313" key="2">
    <source>
        <dbReference type="Proteomes" id="UP000184231"/>
    </source>
</evidence>
<dbReference type="AlphaFoldDB" id="A0A1M6C494"/>
<dbReference type="OrthoDB" id="893860at2"/>
<evidence type="ECO:0000313" key="1">
    <source>
        <dbReference type="EMBL" id="SHI55850.1"/>
    </source>
</evidence>
<evidence type="ECO:0008006" key="3">
    <source>
        <dbReference type="Google" id="ProtNLM"/>
    </source>
</evidence>
<dbReference type="STRING" id="558155.SAMN04487911_10377"/>
<proteinExistence type="predicted"/>
<organism evidence="1 2">
    <name type="scientific">Arenibacter nanhaiticus</name>
    <dbReference type="NCBI Taxonomy" id="558155"/>
    <lineage>
        <taxon>Bacteria</taxon>
        <taxon>Pseudomonadati</taxon>
        <taxon>Bacteroidota</taxon>
        <taxon>Flavobacteriia</taxon>
        <taxon>Flavobacteriales</taxon>
        <taxon>Flavobacteriaceae</taxon>
        <taxon>Arenibacter</taxon>
    </lineage>
</organism>
<keyword evidence="2" id="KW-1185">Reference proteome</keyword>
<gene>
    <name evidence="1" type="ORF">SAMN04487911_10377</name>
</gene>
<sequence length="160" mass="18760">MRKIVIPTDFTVESLQLIEYAFLNFPDTKLDIVLVGGFKFPNTRWKIAHFREGKQIKNLLSEEFNEAKRIIELQHKEDIENINFELFTGINPFAFQHFIKQCQVSDAIIPKNNSLHSSSRKWFDTTKLIKKNVKNVIEVPFELKDKVPPKKHSFIGLFNL</sequence>
<name>A0A1M6C494_9FLAO</name>
<accession>A0A1M6C494</accession>
<dbReference type="EMBL" id="FQYX01000003">
    <property type="protein sequence ID" value="SHI55850.1"/>
    <property type="molecule type" value="Genomic_DNA"/>
</dbReference>